<evidence type="ECO:0000256" key="3">
    <source>
        <dbReference type="ARBA" id="ARBA00022630"/>
    </source>
</evidence>
<dbReference type="Proteomes" id="UP000215224">
    <property type="component" value="Chromosome"/>
</dbReference>
<proteinExistence type="inferred from homology"/>
<dbReference type="PANTHER" id="PTHR42913">
    <property type="entry name" value="APOPTOSIS-INDUCING FACTOR 1"/>
    <property type="match status" value="1"/>
</dbReference>
<dbReference type="Pfam" id="PF07992">
    <property type="entry name" value="Pyr_redox_2"/>
    <property type="match status" value="1"/>
</dbReference>
<keyword evidence="8" id="KW-1185">Reference proteome</keyword>
<dbReference type="InterPro" id="IPR051169">
    <property type="entry name" value="NADH-Q_oxidoreductase"/>
</dbReference>
<keyword evidence="5" id="KW-0560">Oxidoreductase</keyword>
<name>A0A223KUW6_9BACI</name>
<evidence type="ECO:0000313" key="7">
    <source>
        <dbReference type="EMBL" id="AST93133.1"/>
    </source>
</evidence>
<evidence type="ECO:0000256" key="5">
    <source>
        <dbReference type="ARBA" id="ARBA00023002"/>
    </source>
</evidence>
<evidence type="ECO:0000256" key="1">
    <source>
        <dbReference type="ARBA" id="ARBA00001974"/>
    </source>
</evidence>
<evidence type="ECO:0000259" key="6">
    <source>
        <dbReference type="Pfam" id="PF07992"/>
    </source>
</evidence>
<evidence type="ECO:0000256" key="4">
    <source>
        <dbReference type="ARBA" id="ARBA00022827"/>
    </source>
</evidence>
<comment type="similarity">
    <text evidence="2">Belongs to the NADH dehydrogenase family.</text>
</comment>
<dbReference type="InterPro" id="IPR036188">
    <property type="entry name" value="FAD/NAD-bd_sf"/>
</dbReference>
<accession>A0A223KUW6</accession>
<dbReference type="InterPro" id="IPR023753">
    <property type="entry name" value="FAD/NAD-binding_dom"/>
</dbReference>
<evidence type="ECO:0000313" key="8">
    <source>
        <dbReference type="Proteomes" id="UP000215224"/>
    </source>
</evidence>
<dbReference type="PRINTS" id="PR00411">
    <property type="entry name" value="PNDRDTASEI"/>
</dbReference>
<comment type="cofactor">
    <cofactor evidence="1">
        <name>FAD</name>
        <dbReference type="ChEBI" id="CHEBI:57692"/>
    </cofactor>
</comment>
<dbReference type="RefSeq" id="WP_066421249.1">
    <property type="nucleotide sequence ID" value="NZ_CP018866.1"/>
</dbReference>
<protein>
    <submittedName>
        <fullName evidence="7">FAD-dependent oxidoreductase</fullName>
    </submittedName>
</protein>
<sequence length="356" mass="39407">MKKLVVLGGGYGGMRLLQRLLPNQLPDDIEITLVDRAPYHSLKTEFYALAAGTISDHHVRVNFPEHARLSVKYGEVSKVDIEHEQVLFNDGSVLPYNYIVIGLGCEDKYHGVPGADEFTYSIQSINKSRKTYQALNDLGPNKVVAIVGAGLSGVELASELHESRPDLQVKLFDRGNVVLSAFPAKLSNYVQNWFETNGVEVINSSNITRVEPNTLFNHDEPIHCDVIVWTAGIQPNKVVRDLDVEKDSQGRVVLTKQHNVPNYENVYVVGDCASLPHAPSAQLAEGQAEQIVQVLVKRWAGQEPPSEFPPIKLKGILGSLGKKHGFGLVAERPLTGRMARLLKSGVLWMYKYHNGN</sequence>
<dbReference type="AlphaFoldDB" id="A0A223KUW6"/>
<reference evidence="7 8" key="1">
    <citation type="submission" date="2016-12" db="EMBL/GenBank/DDBJ databases">
        <title>The whole genome sequencing and assembly of Bacillus cohnii DSM 6307T strain.</title>
        <authorList>
            <person name="Lee Y.-J."/>
            <person name="Yi H."/>
            <person name="Bahn Y.-S."/>
            <person name="Kim J.F."/>
            <person name="Lee D.-W."/>
        </authorList>
    </citation>
    <scope>NUCLEOTIDE SEQUENCE [LARGE SCALE GENOMIC DNA]</scope>
    <source>
        <strain evidence="7 8">DSM 6307</strain>
    </source>
</reference>
<keyword evidence="3" id="KW-0285">Flavoprotein</keyword>
<gene>
    <name evidence="7" type="ORF">BC6307_18635</name>
</gene>
<dbReference type="KEGG" id="bcoh:BC6307_18635"/>
<dbReference type="Gene3D" id="3.50.50.100">
    <property type="match status" value="1"/>
</dbReference>
<organism evidence="7 8">
    <name type="scientific">Sutcliffiella cohnii</name>
    <dbReference type="NCBI Taxonomy" id="33932"/>
    <lineage>
        <taxon>Bacteria</taxon>
        <taxon>Bacillati</taxon>
        <taxon>Bacillota</taxon>
        <taxon>Bacilli</taxon>
        <taxon>Bacillales</taxon>
        <taxon>Bacillaceae</taxon>
        <taxon>Sutcliffiella</taxon>
    </lineage>
</organism>
<dbReference type="GO" id="GO:0019646">
    <property type="term" value="P:aerobic electron transport chain"/>
    <property type="evidence" value="ECO:0007669"/>
    <property type="project" value="TreeGrafter"/>
</dbReference>
<dbReference type="PANTHER" id="PTHR42913:SF3">
    <property type="entry name" value="64 KDA MITOCHONDRIAL NADH DEHYDROGENASE (EUROFUNG)"/>
    <property type="match status" value="1"/>
</dbReference>
<keyword evidence="4" id="KW-0274">FAD</keyword>
<dbReference type="STRING" id="1314751.GCA_001591425_04710"/>
<dbReference type="PRINTS" id="PR00368">
    <property type="entry name" value="FADPNR"/>
</dbReference>
<dbReference type="EMBL" id="CP018866">
    <property type="protein sequence ID" value="AST93133.1"/>
    <property type="molecule type" value="Genomic_DNA"/>
</dbReference>
<feature type="domain" description="FAD/NAD(P)-binding" evidence="6">
    <location>
        <begin position="3"/>
        <end position="282"/>
    </location>
</feature>
<dbReference type="SUPFAM" id="SSF51905">
    <property type="entry name" value="FAD/NAD(P)-binding domain"/>
    <property type="match status" value="1"/>
</dbReference>
<dbReference type="GO" id="GO:0003955">
    <property type="term" value="F:NAD(P)H dehydrogenase (quinone) activity"/>
    <property type="evidence" value="ECO:0007669"/>
    <property type="project" value="TreeGrafter"/>
</dbReference>
<evidence type="ECO:0000256" key="2">
    <source>
        <dbReference type="ARBA" id="ARBA00005272"/>
    </source>
</evidence>